<comment type="caution">
    <text evidence="2">The sequence shown here is derived from an EMBL/GenBank/DDBJ whole genome shotgun (WGS) entry which is preliminary data.</text>
</comment>
<sequence length="81" mass="9358">MYLCCFICFFGFMLVVIFQYINSPYFSVLAKQVTIFSYQKSHKKDEDGSPSHSVPNKSRARFISSSAESTPLSHPYRSTFR</sequence>
<reference evidence="2" key="1">
    <citation type="journal article" date="2020" name="Stud. Mycol.">
        <title>101 Dothideomycetes genomes: a test case for predicting lifestyles and emergence of pathogens.</title>
        <authorList>
            <person name="Haridas S."/>
            <person name="Albert R."/>
            <person name="Binder M."/>
            <person name="Bloem J."/>
            <person name="Labutti K."/>
            <person name="Salamov A."/>
            <person name="Andreopoulos B."/>
            <person name="Baker S."/>
            <person name="Barry K."/>
            <person name="Bills G."/>
            <person name="Bluhm B."/>
            <person name="Cannon C."/>
            <person name="Castanera R."/>
            <person name="Culley D."/>
            <person name="Daum C."/>
            <person name="Ezra D."/>
            <person name="Gonzalez J."/>
            <person name="Henrissat B."/>
            <person name="Kuo A."/>
            <person name="Liang C."/>
            <person name="Lipzen A."/>
            <person name="Lutzoni F."/>
            <person name="Magnuson J."/>
            <person name="Mondo S."/>
            <person name="Nolan M."/>
            <person name="Ohm R."/>
            <person name="Pangilinan J."/>
            <person name="Park H.-J."/>
            <person name="Ramirez L."/>
            <person name="Alfaro M."/>
            <person name="Sun H."/>
            <person name="Tritt A."/>
            <person name="Yoshinaga Y."/>
            <person name="Zwiers L.-H."/>
            <person name="Turgeon B."/>
            <person name="Goodwin S."/>
            <person name="Spatafora J."/>
            <person name="Crous P."/>
            <person name="Grigoriev I."/>
        </authorList>
    </citation>
    <scope>NUCLEOTIDE SEQUENCE</scope>
    <source>
        <strain evidence="2">CBS 101060</strain>
    </source>
</reference>
<evidence type="ECO:0000256" key="1">
    <source>
        <dbReference type="SAM" id="MobiDB-lite"/>
    </source>
</evidence>
<keyword evidence="3" id="KW-1185">Reference proteome</keyword>
<dbReference type="EMBL" id="MU006119">
    <property type="protein sequence ID" value="KAF2834418.1"/>
    <property type="molecule type" value="Genomic_DNA"/>
</dbReference>
<proteinExistence type="predicted"/>
<feature type="region of interest" description="Disordered" evidence="1">
    <location>
        <begin position="42"/>
        <end position="81"/>
    </location>
</feature>
<evidence type="ECO:0000313" key="2">
    <source>
        <dbReference type="EMBL" id="KAF2834418.1"/>
    </source>
</evidence>
<protein>
    <submittedName>
        <fullName evidence="2">Uncharacterized protein</fullName>
    </submittedName>
</protein>
<organism evidence="2 3">
    <name type="scientific">Patellaria atrata CBS 101060</name>
    <dbReference type="NCBI Taxonomy" id="1346257"/>
    <lineage>
        <taxon>Eukaryota</taxon>
        <taxon>Fungi</taxon>
        <taxon>Dikarya</taxon>
        <taxon>Ascomycota</taxon>
        <taxon>Pezizomycotina</taxon>
        <taxon>Dothideomycetes</taxon>
        <taxon>Dothideomycetes incertae sedis</taxon>
        <taxon>Patellariales</taxon>
        <taxon>Patellariaceae</taxon>
        <taxon>Patellaria</taxon>
    </lineage>
</organism>
<gene>
    <name evidence="2" type="ORF">M501DRAFT_591510</name>
</gene>
<accession>A0A9P4VKF7</accession>
<dbReference type="AlphaFoldDB" id="A0A9P4VKF7"/>
<evidence type="ECO:0000313" key="3">
    <source>
        <dbReference type="Proteomes" id="UP000799429"/>
    </source>
</evidence>
<dbReference type="Proteomes" id="UP000799429">
    <property type="component" value="Unassembled WGS sequence"/>
</dbReference>
<feature type="compositionally biased region" description="Polar residues" evidence="1">
    <location>
        <begin position="63"/>
        <end position="72"/>
    </location>
</feature>
<name>A0A9P4VKF7_9PEZI</name>